<gene>
    <name evidence="1" type="ORF">NGB36_08120</name>
</gene>
<accession>A0ABT1PSC0</accession>
<sequence>MEYVGPGGDGHGRVHDATPAEHLDALVARAQNGFELDDAITSRLGYAVAWSSELQSFWGAGDPQRPPERSTYRHVFLLADGGSETVWELEYTKPDEPGQWYEIYTDADALEQAQRRVNELIAGPGFSDPEFEPWPAELDLECIIGNGQTEWPRRYVEDGEGSADHARRVLRRAENHDIPDELTQRRLRGARAHDIRILPHRPTHPSGRGVWWRMYEHAFLLENGDEVVLWELEHNMTPGRRLVCEVYADEEAAERAAQRHSQPHR</sequence>
<dbReference type="RefSeq" id="WP_255919477.1">
    <property type="nucleotide sequence ID" value="NZ_JANFNG010000004.1"/>
</dbReference>
<dbReference type="EMBL" id="JANFNG010000004">
    <property type="protein sequence ID" value="MCQ4080569.1"/>
    <property type="molecule type" value="Genomic_DNA"/>
</dbReference>
<keyword evidence="2" id="KW-1185">Reference proteome</keyword>
<reference evidence="1" key="1">
    <citation type="submission" date="2022-06" db="EMBL/GenBank/DDBJ databases">
        <title>Draft genome sequence of Streptomyces sp. RB6PN25 isolated from peat swamp forest in Thailand.</title>
        <authorList>
            <person name="Duangmal K."/>
            <person name="Klaysubun C."/>
        </authorList>
    </citation>
    <scope>NUCLEOTIDE SEQUENCE</scope>
    <source>
        <strain evidence="1">RB6PN25</strain>
    </source>
</reference>
<dbReference type="InterPro" id="IPR046195">
    <property type="entry name" value="DUF6227"/>
</dbReference>
<protein>
    <submittedName>
        <fullName evidence="1">DUF6227 family protein</fullName>
    </submittedName>
</protein>
<evidence type="ECO:0000313" key="1">
    <source>
        <dbReference type="EMBL" id="MCQ4080569.1"/>
    </source>
</evidence>
<dbReference type="Pfam" id="PF19738">
    <property type="entry name" value="DUF6227"/>
    <property type="match status" value="1"/>
</dbReference>
<name>A0ABT1PSC0_9ACTN</name>
<comment type="caution">
    <text evidence="1">The sequence shown here is derived from an EMBL/GenBank/DDBJ whole genome shotgun (WGS) entry which is preliminary data.</text>
</comment>
<dbReference type="Proteomes" id="UP001057702">
    <property type="component" value="Unassembled WGS sequence"/>
</dbReference>
<evidence type="ECO:0000313" key="2">
    <source>
        <dbReference type="Proteomes" id="UP001057702"/>
    </source>
</evidence>
<organism evidence="1 2">
    <name type="scientific">Streptomyces humicola</name>
    <dbReference type="NCBI Taxonomy" id="2953240"/>
    <lineage>
        <taxon>Bacteria</taxon>
        <taxon>Bacillati</taxon>
        <taxon>Actinomycetota</taxon>
        <taxon>Actinomycetes</taxon>
        <taxon>Kitasatosporales</taxon>
        <taxon>Streptomycetaceae</taxon>
        <taxon>Streptomyces</taxon>
    </lineage>
</organism>
<proteinExistence type="predicted"/>